<evidence type="ECO:0000256" key="7">
    <source>
        <dbReference type="ARBA" id="ARBA00023004"/>
    </source>
</evidence>
<proteinExistence type="inferred from homology"/>
<keyword evidence="3" id="KW-0479">Metal-binding</keyword>
<comment type="similarity">
    <text evidence="2 8">Belongs to the extradiol ring-cleavage dioxygenase family.</text>
</comment>
<dbReference type="AlphaFoldDB" id="A0A100XHW4"/>
<protein>
    <submittedName>
        <fullName evidence="10">Putative biphenyl-2,3-diol 1,2-dioxygenase III</fullName>
    </submittedName>
</protein>
<evidence type="ECO:0000256" key="5">
    <source>
        <dbReference type="ARBA" id="ARBA00022964"/>
    </source>
</evidence>
<keyword evidence="6 8" id="KW-0560">Oxidoreductase</keyword>
<reference evidence="11" key="2">
    <citation type="submission" date="2016-02" db="EMBL/GenBank/DDBJ databases">
        <title>Draft genome sequence of five rapidly growing Mycobacterium species.</title>
        <authorList>
            <person name="Katahira K."/>
            <person name="Gotou Y."/>
            <person name="Iida K."/>
            <person name="Ogura Y."/>
            <person name="Hayashi T."/>
        </authorList>
    </citation>
    <scope>NUCLEOTIDE SEQUENCE [LARGE SCALE GENOMIC DNA]</scope>
    <source>
        <strain evidence="11">JCM6362</strain>
    </source>
</reference>
<dbReference type="InterPro" id="IPR004360">
    <property type="entry name" value="Glyas_Fos-R_dOase_dom"/>
</dbReference>
<evidence type="ECO:0000259" key="9">
    <source>
        <dbReference type="PROSITE" id="PS51819"/>
    </source>
</evidence>
<dbReference type="Pfam" id="PF00903">
    <property type="entry name" value="Glyoxalase"/>
    <property type="match status" value="1"/>
</dbReference>
<keyword evidence="4 8" id="KW-0058">Aromatic hydrocarbons catabolism</keyword>
<comment type="caution">
    <text evidence="10">The sequence shown here is derived from an EMBL/GenBank/DDBJ whole genome shotgun (WGS) entry which is preliminary data.</text>
</comment>
<dbReference type="Proteomes" id="UP000069654">
    <property type="component" value="Unassembled WGS sequence"/>
</dbReference>
<gene>
    <name evidence="10" type="ORF">RMCT_3727</name>
</gene>
<dbReference type="Gene3D" id="3.10.180.10">
    <property type="entry name" value="2,3-Dihydroxybiphenyl 1,2-Dioxygenase, domain 1"/>
    <property type="match status" value="1"/>
</dbReference>
<dbReference type="PROSITE" id="PS00082">
    <property type="entry name" value="EXTRADIOL_DIOXYGENAS"/>
    <property type="match status" value="1"/>
</dbReference>
<dbReference type="STRING" id="1797.RMCT_3727"/>
<sequence>MFKTSQLARQVDWYVKVLDAQVAFADDTFAFLTYDDEHHRVAFIATGADEPPTDAHTGLHHVAFTYAGLDDLLDTYFRLKSQGVEPIMCINHGPTTSMYYRDPDGNQVELQVDNFTTAEDVQRFIESPQFAANPVGVLFDPEELAARYRAGEPFEELVRL</sequence>
<evidence type="ECO:0000256" key="3">
    <source>
        <dbReference type="ARBA" id="ARBA00022723"/>
    </source>
</evidence>
<evidence type="ECO:0000256" key="2">
    <source>
        <dbReference type="ARBA" id="ARBA00008784"/>
    </source>
</evidence>
<name>A0A100XHW4_MYCTH</name>
<dbReference type="InterPro" id="IPR000486">
    <property type="entry name" value="Xdiol_ring_cleave_dOase_1/2"/>
</dbReference>
<evidence type="ECO:0000313" key="10">
    <source>
        <dbReference type="EMBL" id="GAT16758.1"/>
    </source>
</evidence>
<feature type="domain" description="VOC" evidence="9">
    <location>
        <begin position="1"/>
        <end position="113"/>
    </location>
</feature>
<organism evidence="10 11">
    <name type="scientific">Mycolicibacterium thermoresistibile</name>
    <name type="common">Mycobacterium thermoresistibile</name>
    <dbReference type="NCBI Taxonomy" id="1797"/>
    <lineage>
        <taxon>Bacteria</taxon>
        <taxon>Bacillati</taxon>
        <taxon>Actinomycetota</taxon>
        <taxon>Actinomycetes</taxon>
        <taxon>Mycobacteriales</taxon>
        <taxon>Mycobacteriaceae</taxon>
        <taxon>Mycolicibacterium</taxon>
    </lineage>
</organism>
<accession>A0A100XHW4</accession>
<dbReference type="GO" id="GO:0051213">
    <property type="term" value="F:dioxygenase activity"/>
    <property type="evidence" value="ECO:0007669"/>
    <property type="project" value="UniProtKB-KW"/>
</dbReference>
<evidence type="ECO:0000256" key="1">
    <source>
        <dbReference type="ARBA" id="ARBA00001954"/>
    </source>
</evidence>
<reference evidence="10 11" key="1">
    <citation type="journal article" date="2016" name="Genome Announc.">
        <title>Draft Genome Sequences of Five Rapidly Growing Mycobacterium Species, M. thermoresistibile, M. fortuitum subsp. acetamidolyticum, M. canariasense, M. brisbanense, and M. novocastrense.</title>
        <authorList>
            <person name="Katahira K."/>
            <person name="Ogura Y."/>
            <person name="Gotoh Y."/>
            <person name="Hayashi T."/>
        </authorList>
    </citation>
    <scope>NUCLEOTIDE SEQUENCE [LARGE SCALE GENOMIC DNA]</scope>
    <source>
        <strain evidence="10 11">JCM6362</strain>
    </source>
</reference>
<evidence type="ECO:0000256" key="8">
    <source>
        <dbReference type="RuleBase" id="RU000683"/>
    </source>
</evidence>
<evidence type="ECO:0000256" key="4">
    <source>
        <dbReference type="ARBA" id="ARBA00022797"/>
    </source>
</evidence>
<dbReference type="GO" id="GO:0008198">
    <property type="term" value="F:ferrous iron binding"/>
    <property type="evidence" value="ECO:0007669"/>
    <property type="project" value="InterPro"/>
</dbReference>
<dbReference type="InterPro" id="IPR037523">
    <property type="entry name" value="VOC_core"/>
</dbReference>
<comment type="cofactor">
    <cofactor evidence="1 8">
        <name>Fe(2+)</name>
        <dbReference type="ChEBI" id="CHEBI:29033"/>
    </cofactor>
</comment>
<dbReference type="InterPro" id="IPR029068">
    <property type="entry name" value="Glyas_Bleomycin-R_OHBP_Dase"/>
</dbReference>
<dbReference type="SUPFAM" id="SSF54593">
    <property type="entry name" value="Glyoxalase/Bleomycin resistance protein/Dihydroxybiphenyl dioxygenase"/>
    <property type="match status" value="1"/>
</dbReference>
<evidence type="ECO:0000313" key="11">
    <source>
        <dbReference type="Proteomes" id="UP000069654"/>
    </source>
</evidence>
<keyword evidence="5 8" id="KW-0223">Dioxygenase</keyword>
<dbReference type="EMBL" id="BCTB01000048">
    <property type="protein sequence ID" value="GAT16758.1"/>
    <property type="molecule type" value="Genomic_DNA"/>
</dbReference>
<dbReference type="PROSITE" id="PS51819">
    <property type="entry name" value="VOC"/>
    <property type="match status" value="1"/>
</dbReference>
<keyword evidence="7 8" id="KW-0408">Iron</keyword>
<evidence type="ECO:0000256" key="6">
    <source>
        <dbReference type="ARBA" id="ARBA00023002"/>
    </source>
</evidence>